<proteinExistence type="predicted"/>
<gene>
    <name evidence="1" type="ORF">MUK42_07165</name>
</gene>
<evidence type="ECO:0000313" key="1">
    <source>
        <dbReference type="EMBL" id="URE25534.1"/>
    </source>
</evidence>
<dbReference type="Proteomes" id="UP001055439">
    <property type="component" value="Chromosome 8"/>
</dbReference>
<protein>
    <submittedName>
        <fullName evidence="1">Uncharacterized protein</fullName>
    </submittedName>
</protein>
<feature type="non-terminal residue" evidence="1">
    <location>
        <position position="1"/>
    </location>
</feature>
<dbReference type="EMBL" id="CP097510">
    <property type="protein sequence ID" value="URE25534.1"/>
    <property type="molecule type" value="Genomic_DNA"/>
</dbReference>
<organism evidence="1 2">
    <name type="scientific">Musa troglodytarum</name>
    <name type="common">fe'i banana</name>
    <dbReference type="NCBI Taxonomy" id="320322"/>
    <lineage>
        <taxon>Eukaryota</taxon>
        <taxon>Viridiplantae</taxon>
        <taxon>Streptophyta</taxon>
        <taxon>Embryophyta</taxon>
        <taxon>Tracheophyta</taxon>
        <taxon>Spermatophyta</taxon>
        <taxon>Magnoliopsida</taxon>
        <taxon>Liliopsida</taxon>
        <taxon>Zingiberales</taxon>
        <taxon>Musaceae</taxon>
        <taxon>Musa</taxon>
    </lineage>
</organism>
<reference evidence="1" key="1">
    <citation type="submission" date="2022-05" db="EMBL/GenBank/DDBJ databases">
        <title>The Musa troglodytarum L. genome provides insights into the mechanism of non-climacteric behaviour and enrichment of carotenoids.</title>
        <authorList>
            <person name="Wang J."/>
        </authorList>
    </citation>
    <scope>NUCLEOTIDE SEQUENCE</scope>
    <source>
        <tissue evidence="1">Leaf</tissue>
    </source>
</reference>
<sequence>SDNFVFISLIRISSSNKSKSTVENTGRLEAIGFWTCDVGGVGTLGACLTKVSVMEELEEEDWYADADGVESCEKEGA</sequence>
<name>A0A9E7KS04_9LILI</name>
<dbReference type="AlphaFoldDB" id="A0A9E7KS04"/>
<accession>A0A9E7KS04</accession>
<keyword evidence="2" id="KW-1185">Reference proteome</keyword>
<evidence type="ECO:0000313" key="2">
    <source>
        <dbReference type="Proteomes" id="UP001055439"/>
    </source>
</evidence>